<evidence type="ECO:0000256" key="1">
    <source>
        <dbReference type="SAM" id="MobiDB-lite"/>
    </source>
</evidence>
<dbReference type="RefSeq" id="WP_154205975.1">
    <property type="nucleotide sequence ID" value="NZ_WJYN01000001.1"/>
</dbReference>
<dbReference type="InterPro" id="IPR025874">
    <property type="entry name" value="DZR"/>
</dbReference>
<organism evidence="3 4">
    <name type="scientific">Ralstonia pickettii</name>
    <name type="common">Burkholderia pickettii</name>
    <dbReference type="NCBI Taxonomy" id="329"/>
    <lineage>
        <taxon>Bacteria</taxon>
        <taxon>Pseudomonadati</taxon>
        <taxon>Pseudomonadota</taxon>
        <taxon>Betaproteobacteria</taxon>
        <taxon>Burkholderiales</taxon>
        <taxon>Burkholderiaceae</taxon>
        <taxon>Ralstonia</taxon>
    </lineage>
</organism>
<protein>
    <submittedName>
        <fullName evidence="3">Adenylate cyclase</fullName>
    </submittedName>
</protein>
<dbReference type="Proteomes" id="UP000441032">
    <property type="component" value="Unassembled WGS sequence"/>
</dbReference>
<feature type="region of interest" description="Disordered" evidence="1">
    <location>
        <begin position="11"/>
        <end position="36"/>
    </location>
</feature>
<accession>A0A7X2HLH9</accession>
<evidence type="ECO:0000313" key="3">
    <source>
        <dbReference type="EMBL" id="MRS98084.1"/>
    </source>
</evidence>
<evidence type="ECO:0000313" key="4">
    <source>
        <dbReference type="Proteomes" id="UP000441032"/>
    </source>
</evidence>
<sequence>MGLIQRLLGGHHSSGHRIEGGHHGGRHGNGHGAYQQVPPSQSGVICPGCGTASSHNARFCAQCGKALSGVVCGQCGGTVQPGAKFCAQCGNSL</sequence>
<name>A0A7X2HLH9_RALPI</name>
<comment type="caution">
    <text evidence="3">The sequence shown here is derived from an EMBL/GenBank/DDBJ whole genome shotgun (WGS) entry which is preliminary data.</text>
</comment>
<gene>
    <name evidence="3" type="ORF">GJQ57_05370</name>
</gene>
<dbReference type="AlphaFoldDB" id="A0A7X2HLH9"/>
<proteinExistence type="predicted"/>
<dbReference type="Pfam" id="PF12773">
    <property type="entry name" value="DZR"/>
    <property type="match status" value="1"/>
</dbReference>
<evidence type="ECO:0000259" key="2">
    <source>
        <dbReference type="Pfam" id="PF12773"/>
    </source>
</evidence>
<reference evidence="3 4" key="1">
    <citation type="submission" date="2019-11" db="EMBL/GenBank/DDBJ databases">
        <title>Phenotypic characterization of an OXA-22 and OXA-60 co-producing Ralstonia pickettii clinical strain.</title>
        <authorList>
            <person name="He F."/>
        </authorList>
    </citation>
    <scope>NUCLEOTIDE SEQUENCE [LARGE SCALE GENOMIC DNA]</scope>
    <source>
        <strain evidence="3 4">PSLESD1</strain>
    </source>
</reference>
<dbReference type="EMBL" id="WJYN01000001">
    <property type="protein sequence ID" value="MRS98084.1"/>
    <property type="molecule type" value="Genomic_DNA"/>
</dbReference>
<feature type="domain" description="DZANK-type" evidence="2">
    <location>
        <begin position="46"/>
        <end position="90"/>
    </location>
</feature>